<dbReference type="AlphaFoldDB" id="A0A2T1LS14"/>
<dbReference type="SUPFAM" id="SSF46689">
    <property type="entry name" value="Homeodomain-like"/>
    <property type="match status" value="1"/>
</dbReference>
<organism evidence="1 2">
    <name type="scientific">Aphanothece hegewaldii CCALA 016</name>
    <dbReference type="NCBI Taxonomy" id="2107694"/>
    <lineage>
        <taxon>Bacteria</taxon>
        <taxon>Bacillati</taxon>
        <taxon>Cyanobacteriota</taxon>
        <taxon>Cyanophyceae</taxon>
        <taxon>Oscillatoriophycideae</taxon>
        <taxon>Chroococcales</taxon>
        <taxon>Aphanothecaceae</taxon>
        <taxon>Aphanothece</taxon>
    </lineage>
</organism>
<accession>A0A2T1LS14</accession>
<evidence type="ECO:0008006" key="3">
    <source>
        <dbReference type="Google" id="ProtNLM"/>
    </source>
</evidence>
<dbReference type="Gene3D" id="1.10.10.10">
    <property type="entry name" value="Winged helix-like DNA-binding domain superfamily/Winged helix DNA-binding domain"/>
    <property type="match status" value="1"/>
</dbReference>
<dbReference type="Pfam" id="PF04255">
    <property type="entry name" value="DUF433"/>
    <property type="match status" value="1"/>
</dbReference>
<proteinExistence type="predicted"/>
<name>A0A2T1LS14_9CHRO</name>
<reference evidence="1 2" key="1">
    <citation type="submission" date="2018-03" db="EMBL/GenBank/DDBJ databases">
        <title>The ancient ancestry and fast evolution of plastids.</title>
        <authorList>
            <person name="Moore K.R."/>
            <person name="Magnabosco C."/>
            <person name="Momper L."/>
            <person name="Gold D.A."/>
            <person name="Bosak T."/>
            <person name="Fournier G.P."/>
        </authorList>
    </citation>
    <scope>NUCLEOTIDE SEQUENCE [LARGE SCALE GENOMIC DNA]</scope>
    <source>
        <strain evidence="1 2">CCALA 016</strain>
    </source>
</reference>
<keyword evidence="2" id="KW-1185">Reference proteome</keyword>
<dbReference type="PANTHER" id="PTHR34849:SF3">
    <property type="entry name" value="SSR2962 PROTEIN"/>
    <property type="match status" value="1"/>
</dbReference>
<dbReference type="OrthoDB" id="9808242at2"/>
<sequence>MPMNWRDYIVSTPDILRGKPRIQGTRIPVSLILGYLASEYSYKSILQEFPDLSQEHILACLNYARDLASFETIAS</sequence>
<dbReference type="PANTHER" id="PTHR34849">
    <property type="entry name" value="SSL5025 PROTEIN"/>
    <property type="match status" value="1"/>
</dbReference>
<evidence type="ECO:0000313" key="1">
    <source>
        <dbReference type="EMBL" id="PSF32115.1"/>
    </source>
</evidence>
<dbReference type="InterPro" id="IPR036388">
    <property type="entry name" value="WH-like_DNA-bd_sf"/>
</dbReference>
<reference evidence="1 2" key="2">
    <citation type="submission" date="2018-03" db="EMBL/GenBank/DDBJ databases">
        <authorList>
            <person name="Keele B.F."/>
        </authorList>
    </citation>
    <scope>NUCLEOTIDE SEQUENCE [LARGE SCALE GENOMIC DNA]</scope>
    <source>
        <strain evidence="1 2">CCALA 016</strain>
    </source>
</reference>
<comment type="caution">
    <text evidence="1">The sequence shown here is derived from an EMBL/GenBank/DDBJ whole genome shotgun (WGS) entry which is preliminary data.</text>
</comment>
<dbReference type="EMBL" id="PXOH01000039">
    <property type="protein sequence ID" value="PSF32115.1"/>
    <property type="molecule type" value="Genomic_DNA"/>
</dbReference>
<dbReference type="InterPro" id="IPR007367">
    <property type="entry name" value="DUF433"/>
</dbReference>
<dbReference type="Proteomes" id="UP000239001">
    <property type="component" value="Unassembled WGS sequence"/>
</dbReference>
<evidence type="ECO:0000313" key="2">
    <source>
        <dbReference type="Proteomes" id="UP000239001"/>
    </source>
</evidence>
<protein>
    <recommendedName>
        <fullName evidence="3">DUF433 domain-containing protein</fullName>
    </recommendedName>
</protein>
<gene>
    <name evidence="1" type="ORF">C7H19_21980</name>
</gene>
<dbReference type="InterPro" id="IPR009057">
    <property type="entry name" value="Homeodomain-like_sf"/>
</dbReference>